<dbReference type="Proteomes" id="UP001234178">
    <property type="component" value="Unassembled WGS sequence"/>
</dbReference>
<protein>
    <submittedName>
        <fullName evidence="1">Uncharacterized protein</fullName>
    </submittedName>
</protein>
<reference evidence="1 2" key="1">
    <citation type="journal article" date="2023" name="Nucleic Acids Res.">
        <title>The hologenome of Daphnia magna reveals possible DNA methylation and microbiome-mediated evolution of the host genome.</title>
        <authorList>
            <person name="Chaturvedi A."/>
            <person name="Li X."/>
            <person name="Dhandapani V."/>
            <person name="Marshall H."/>
            <person name="Kissane S."/>
            <person name="Cuenca-Cambronero M."/>
            <person name="Asole G."/>
            <person name="Calvet F."/>
            <person name="Ruiz-Romero M."/>
            <person name="Marangio P."/>
            <person name="Guigo R."/>
            <person name="Rago D."/>
            <person name="Mirbahai L."/>
            <person name="Eastwood N."/>
            <person name="Colbourne J.K."/>
            <person name="Zhou J."/>
            <person name="Mallon E."/>
            <person name="Orsini L."/>
        </authorList>
    </citation>
    <scope>NUCLEOTIDE SEQUENCE [LARGE SCALE GENOMIC DNA]</scope>
    <source>
        <strain evidence="1">LRV0_1</strain>
    </source>
</reference>
<evidence type="ECO:0000313" key="1">
    <source>
        <dbReference type="EMBL" id="KAK4002838.1"/>
    </source>
</evidence>
<dbReference type="EMBL" id="JAOYFB010000001">
    <property type="protein sequence ID" value="KAK4002838.1"/>
    <property type="molecule type" value="Genomic_DNA"/>
</dbReference>
<name>A0ABQ9YQE0_9CRUS</name>
<gene>
    <name evidence="1" type="ORF">OUZ56_004637</name>
</gene>
<sequence length="108" mass="11874">MNSNVKRARGMSSTTVGACVVPEISFFVATSPNTSSKQMGNLGPISSMAKEKEAVVIKFGRQQPYQFAEFRFRGLRQSTNPTIALKKAQSVGDHWTGTMESPFIWELG</sequence>
<organism evidence="1 2">
    <name type="scientific">Daphnia magna</name>
    <dbReference type="NCBI Taxonomy" id="35525"/>
    <lineage>
        <taxon>Eukaryota</taxon>
        <taxon>Metazoa</taxon>
        <taxon>Ecdysozoa</taxon>
        <taxon>Arthropoda</taxon>
        <taxon>Crustacea</taxon>
        <taxon>Branchiopoda</taxon>
        <taxon>Diplostraca</taxon>
        <taxon>Cladocera</taxon>
        <taxon>Anomopoda</taxon>
        <taxon>Daphniidae</taxon>
        <taxon>Daphnia</taxon>
    </lineage>
</organism>
<accession>A0ABQ9YQE0</accession>
<evidence type="ECO:0000313" key="2">
    <source>
        <dbReference type="Proteomes" id="UP001234178"/>
    </source>
</evidence>
<comment type="caution">
    <text evidence="1">The sequence shown here is derived from an EMBL/GenBank/DDBJ whole genome shotgun (WGS) entry which is preliminary data.</text>
</comment>
<proteinExistence type="predicted"/>
<keyword evidence="2" id="KW-1185">Reference proteome</keyword>